<dbReference type="InterPro" id="IPR014722">
    <property type="entry name" value="Rib_uL2_dom2"/>
</dbReference>
<evidence type="ECO:0000313" key="3">
    <source>
        <dbReference type="Proteomes" id="UP000719766"/>
    </source>
</evidence>
<evidence type="ECO:0000313" key="2">
    <source>
        <dbReference type="EMBL" id="KAG1788772.1"/>
    </source>
</evidence>
<feature type="domain" description="KOW" evidence="1">
    <location>
        <begin position="281"/>
        <end position="304"/>
    </location>
</feature>
<feature type="domain" description="KOW" evidence="1">
    <location>
        <begin position="88"/>
        <end position="115"/>
    </location>
</feature>
<dbReference type="AlphaFoldDB" id="A0A9P7AI09"/>
<dbReference type="OrthoDB" id="2671396at2759"/>
<dbReference type="GeneID" id="64601070"/>
<proteinExistence type="predicted"/>
<gene>
    <name evidence="2" type="ORF">HD556DRAFT_1447617</name>
</gene>
<name>A0A9P7AI09_9AGAM</name>
<comment type="caution">
    <text evidence="2">The sequence shown here is derived from an EMBL/GenBank/DDBJ whole genome shotgun (WGS) entry which is preliminary data.</text>
</comment>
<dbReference type="Gene3D" id="2.30.30.30">
    <property type="match status" value="1"/>
</dbReference>
<organism evidence="2 3">
    <name type="scientific">Suillus plorans</name>
    <dbReference type="NCBI Taxonomy" id="116603"/>
    <lineage>
        <taxon>Eukaryota</taxon>
        <taxon>Fungi</taxon>
        <taxon>Dikarya</taxon>
        <taxon>Basidiomycota</taxon>
        <taxon>Agaricomycotina</taxon>
        <taxon>Agaricomycetes</taxon>
        <taxon>Agaricomycetidae</taxon>
        <taxon>Boletales</taxon>
        <taxon>Suillineae</taxon>
        <taxon>Suillaceae</taxon>
        <taxon>Suillus</taxon>
    </lineage>
</organism>
<dbReference type="InterPro" id="IPR008991">
    <property type="entry name" value="Translation_prot_SH3-like_sf"/>
</dbReference>
<dbReference type="SMART" id="SM00739">
    <property type="entry name" value="KOW"/>
    <property type="match status" value="4"/>
</dbReference>
<feature type="domain" description="KOW" evidence="1">
    <location>
        <begin position="142"/>
        <end position="169"/>
    </location>
</feature>
<dbReference type="InterPro" id="IPR005824">
    <property type="entry name" value="KOW"/>
</dbReference>
<dbReference type="RefSeq" id="XP_041155955.1">
    <property type="nucleotide sequence ID" value="XM_041307306.1"/>
</dbReference>
<dbReference type="SUPFAM" id="SSF50104">
    <property type="entry name" value="Translation proteins SH3-like domain"/>
    <property type="match status" value="1"/>
</dbReference>
<dbReference type="EMBL" id="JABBWE010000065">
    <property type="protein sequence ID" value="KAG1788772.1"/>
    <property type="molecule type" value="Genomic_DNA"/>
</dbReference>
<accession>A0A9P7AI09</accession>
<sequence length="610" mass="67942">MPRGSQSLLDRSRLPNEDAVSDINHSEEVIGCKYNGKRYYMGLLLKKVHRDRLEHIVCPHADNIQLHLQSGWNQAFLKSTVLAFAKQFLHVGDRAMIIKGDLNSEIGRVVSTNHPASSVTLKLTLSGRPKEINFRLEEIERIFQVGDTVRVVAGPYLGVEGYIIQMTGDIFCLCQDVSKEELEVSKYYLDRRPLSHTPQARLPTQQLFNPPPDIESIQIGDSIDVLMGEHIGKSGIVHWLSKGGNYLWFQHESLNIPVPIKVVQRIFKPQTLQYMQDKGYNVKPGDVVRVARGSEYPVKGVIDHSLVHVPIGFVIKVYNVSLDSFKKDIGQEVFIIGGGRKGYRATLYSFNSTDCTVALHGQQRTKIQLKDVATRTRHVIFLRDAEKILLGPATEKRHPPPPEKVVSSSSASIANLSSITWTNWGASSEDLGMADNPSSLNPSQTADPWTVDINDMLDARTEKTEKSPLAWLMSKEFLSKFTTYHAMLKVSPSFMGGRLHNRFASMACPDPFLGQNGPASEGCVAVFCSSNTAGAAIQHYHIPTTDLSPAPPRKKNQQCIVLDGSYRGCIFNVAKCFLKKNTVDIAVTPSVFINLRFGQICLVEQSRITM</sequence>
<reference evidence="2" key="1">
    <citation type="journal article" date="2020" name="New Phytol.">
        <title>Comparative genomics reveals dynamic genome evolution in host specialist ectomycorrhizal fungi.</title>
        <authorList>
            <person name="Lofgren L.A."/>
            <person name="Nguyen N.H."/>
            <person name="Vilgalys R."/>
            <person name="Ruytinx J."/>
            <person name="Liao H.L."/>
            <person name="Branco S."/>
            <person name="Kuo A."/>
            <person name="LaButti K."/>
            <person name="Lipzen A."/>
            <person name="Andreopoulos W."/>
            <person name="Pangilinan J."/>
            <person name="Riley R."/>
            <person name="Hundley H."/>
            <person name="Na H."/>
            <person name="Barry K."/>
            <person name="Grigoriev I.V."/>
            <person name="Stajich J.E."/>
            <person name="Kennedy P.G."/>
        </authorList>
    </citation>
    <scope>NUCLEOTIDE SEQUENCE</scope>
    <source>
        <strain evidence="2">S12</strain>
    </source>
</reference>
<dbReference type="Proteomes" id="UP000719766">
    <property type="component" value="Unassembled WGS sequence"/>
</dbReference>
<keyword evidence="3" id="KW-1185">Reference proteome</keyword>
<evidence type="ECO:0000259" key="1">
    <source>
        <dbReference type="SMART" id="SM00739"/>
    </source>
</evidence>
<protein>
    <recommendedName>
        <fullName evidence="1">KOW domain-containing protein</fullName>
    </recommendedName>
</protein>
<feature type="domain" description="KOW" evidence="1">
    <location>
        <begin position="326"/>
        <end position="353"/>
    </location>
</feature>